<feature type="domain" description="AMP-dependent synthetase/ligase" evidence="1">
    <location>
        <begin position="10"/>
        <end position="364"/>
    </location>
</feature>
<dbReference type="GO" id="GO:0043041">
    <property type="term" value="P:amino acid activation for nonribosomal peptide biosynthetic process"/>
    <property type="evidence" value="ECO:0007669"/>
    <property type="project" value="TreeGrafter"/>
</dbReference>
<dbReference type="SUPFAM" id="SSF56801">
    <property type="entry name" value="Acetyl-CoA synthetase-like"/>
    <property type="match status" value="1"/>
</dbReference>
<dbReference type="NCBIfam" id="TIGR01733">
    <property type="entry name" value="AA-adenyl-dom"/>
    <property type="match status" value="1"/>
</dbReference>
<evidence type="ECO:0000313" key="2">
    <source>
        <dbReference type="EMBL" id="MCC2176428.1"/>
    </source>
</evidence>
<dbReference type="Pfam" id="PF00501">
    <property type="entry name" value="AMP-binding"/>
    <property type="match status" value="1"/>
</dbReference>
<dbReference type="CDD" id="cd05930">
    <property type="entry name" value="A_NRPS"/>
    <property type="match status" value="1"/>
</dbReference>
<comment type="caution">
    <text evidence="2">The sequence shown here is derived from an EMBL/GenBank/DDBJ whole genome shotgun (WGS) entry which is preliminary data.</text>
</comment>
<protein>
    <submittedName>
        <fullName evidence="2">Amino acid adenylation domain-containing protein</fullName>
    </submittedName>
</protein>
<dbReference type="InterPro" id="IPR020845">
    <property type="entry name" value="AMP-binding_CS"/>
</dbReference>
<evidence type="ECO:0000313" key="3">
    <source>
        <dbReference type="Proteomes" id="UP001298753"/>
    </source>
</evidence>
<dbReference type="RefSeq" id="WP_227600381.1">
    <property type="nucleotide sequence ID" value="NZ_JAJEPX010000009.1"/>
</dbReference>
<keyword evidence="3" id="KW-1185">Reference proteome</keyword>
<proteinExistence type="predicted"/>
<evidence type="ECO:0000259" key="1">
    <source>
        <dbReference type="Pfam" id="PF00501"/>
    </source>
</evidence>
<dbReference type="PROSITE" id="PS00455">
    <property type="entry name" value="AMP_BINDING"/>
    <property type="match status" value="1"/>
</dbReference>
<dbReference type="AlphaFoldDB" id="A0AAW4VZ94"/>
<dbReference type="InterPro" id="IPR045851">
    <property type="entry name" value="AMP-bd_C_sf"/>
</dbReference>
<dbReference type="PANTHER" id="PTHR45527:SF1">
    <property type="entry name" value="FATTY ACID SYNTHASE"/>
    <property type="match status" value="1"/>
</dbReference>
<name>A0AAW4VZ94_9FIRM</name>
<dbReference type="EMBL" id="JAJEPX010000009">
    <property type="protein sequence ID" value="MCC2176428.1"/>
    <property type="molecule type" value="Genomic_DNA"/>
</dbReference>
<dbReference type="Proteomes" id="UP001298753">
    <property type="component" value="Unassembled WGS sequence"/>
</dbReference>
<dbReference type="InterPro" id="IPR000873">
    <property type="entry name" value="AMP-dep_synth/lig_dom"/>
</dbReference>
<dbReference type="GeneID" id="98660069"/>
<organism evidence="2 3">
    <name type="scientific">Agathobaculum butyriciproducens</name>
    <dbReference type="NCBI Taxonomy" id="1628085"/>
    <lineage>
        <taxon>Bacteria</taxon>
        <taxon>Bacillati</taxon>
        <taxon>Bacillota</taxon>
        <taxon>Clostridia</taxon>
        <taxon>Eubacteriales</taxon>
        <taxon>Butyricicoccaceae</taxon>
        <taxon>Agathobaculum</taxon>
    </lineage>
</organism>
<dbReference type="InterPro" id="IPR010071">
    <property type="entry name" value="AA_adenyl_dom"/>
</dbReference>
<dbReference type="InterPro" id="IPR042099">
    <property type="entry name" value="ANL_N_sf"/>
</dbReference>
<dbReference type="PANTHER" id="PTHR45527">
    <property type="entry name" value="NONRIBOSOMAL PEPTIDE SYNTHETASE"/>
    <property type="match status" value="1"/>
</dbReference>
<dbReference type="GO" id="GO:0031177">
    <property type="term" value="F:phosphopantetheine binding"/>
    <property type="evidence" value="ECO:0007669"/>
    <property type="project" value="TreeGrafter"/>
</dbReference>
<sequence>MRKNVLEYLESSARMHADKPAFCDENRVFTFGELLKAAQGLGTHLAKTVDTLHKPVAVLIGRTAESVAAMQGVLYAGGCYVPIDDHMPEARIRRIFEQVHPVAIVYAEGNRKQAEPLADCAPLISMDEGFAAPADANLLQSIRESVLDIDPVYLLFTSGSTGAPKGIVIPHRAVIDFTDWMSEFCGYTEHDIFGNQAPFYFDLSCKDLYQTLSLGATCHIFSKKLFTFPMLLLKEMERVGVTAINWATSAFHFVASSGALSKCAPPTLRKAALGGEALQARYVNAWKAAIPGLEVVNMYGPTETTVDCAAFHLTRDYRDDEAIPIGKACRNMQIILLDKDGKSVPDGEAGEICVRGSGLASGYFGNWEKTNECFIQNPANPYFRDILYRTGDIAVKKDDGLLYFLSRQDGQIKHMGYRIELGEIETALHSVDGIAAAACLFDRNRDRIVCIYEGEPDAAALARAMRRLVPKYMLPNIYEKLDALPMNANGKIDRVKLKEQFIHAED</sequence>
<dbReference type="GO" id="GO:0005737">
    <property type="term" value="C:cytoplasm"/>
    <property type="evidence" value="ECO:0007669"/>
    <property type="project" value="TreeGrafter"/>
</dbReference>
<dbReference type="GO" id="GO:0044550">
    <property type="term" value="P:secondary metabolite biosynthetic process"/>
    <property type="evidence" value="ECO:0007669"/>
    <property type="project" value="TreeGrafter"/>
</dbReference>
<accession>A0AAW4VZ94</accession>
<dbReference type="Gene3D" id="3.30.300.30">
    <property type="match status" value="1"/>
</dbReference>
<reference evidence="2 3" key="1">
    <citation type="submission" date="2021-10" db="EMBL/GenBank/DDBJ databases">
        <title>Anaerobic single-cell dispensing facilitates the cultivation of human gut bacteria.</title>
        <authorList>
            <person name="Afrizal A."/>
        </authorList>
    </citation>
    <scope>NUCLEOTIDE SEQUENCE [LARGE SCALE GENOMIC DNA]</scope>
    <source>
        <strain evidence="2 3">CLA-AA-H270</strain>
    </source>
</reference>
<dbReference type="Gene3D" id="3.40.50.12780">
    <property type="entry name" value="N-terminal domain of ligase-like"/>
    <property type="match status" value="1"/>
</dbReference>
<gene>
    <name evidence="2" type="ORF">LKD22_04670</name>
</gene>